<gene>
    <name evidence="7" type="ORF">DGAL_LOCUS7332</name>
</gene>
<keyword evidence="5" id="KW-0067">ATP-binding</keyword>
<dbReference type="PANTHER" id="PTHR45992">
    <property type="entry name" value="EUKARYOTIC ELONGATION FACTOR 2 KINASE-RELATED"/>
    <property type="match status" value="1"/>
</dbReference>
<dbReference type="Proteomes" id="UP000789390">
    <property type="component" value="Unassembled WGS sequence"/>
</dbReference>
<evidence type="ECO:0000259" key="6">
    <source>
        <dbReference type="PROSITE" id="PS51158"/>
    </source>
</evidence>
<proteinExistence type="predicted"/>
<organism evidence="7 8">
    <name type="scientific">Daphnia galeata</name>
    <dbReference type="NCBI Taxonomy" id="27404"/>
    <lineage>
        <taxon>Eukaryota</taxon>
        <taxon>Metazoa</taxon>
        <taxon>Ecdysozoa</taxon>
        <taxon>Arthropoda</taxon>
        <taxon>Crustacea</taxon>
        <taxon>Branchiopoda</taxon>
        <taxon>Diplostraca</taxon>
        <taxon>Cladocera</taxon>
        <taxon>Anomopoda</taxon>
        <taxon>Daphniidae</taxon>
        <taxon>Daphnia</taxon>
    </lineage>
</organism>
<dbReference type="PANTHER" id="PTHR45992:SF11">
    <property type="entry name" value="ALPHA-TYPE PROTEIN KINASE DOMAIN-CONTAINING PROTEIN"/>
    <property type="match status" value="1"/>
</dbReference>
<keyword evidence="8" id="KW-1185">Reference proteome</keyword>
<evidence type="ECO:0000256" key="1">
    <source>
        <dbReference type="ARBA" id="ARBA00022527"/>
    </source>
</evidence>
<dbReference type="EMBL" id="CAKKLH010000139">
    <property type="protein sequence ID" value="CAH0104427.1"/>
    <property type="molecule type" value="Genomic_DNA"/>
</dbReference>
<keyword evidence="4" id="KW-0418">Kinase</keyword>
<comment type="caution">
    <text evidence="7">The sequence shown here is derived from an EMBL/GenBank/DDBJ whole genome shotgun (WGS) entry which is preliminary data.</text>
</comment>
<dbReference type="Pfam" id="PF02816">
    <property type="entry name" value="Alpha_kinase"/>
    <property type="match status" value="1"/>
</dbReference>
<dbReference type="AlphaFoldDB" id="A0A8J2RQ92"/>
<evidence type="ECO:0000313" key="8">
    <source>
        <dbReference type="Proteomes" id="UP000789390"/>
    </source>
</evidence>
<accession>A0A8J2RQ92</accession>
<dbReference type="InterPro" id="IPR011009">
    <property type="entry name" value="Kinase-like_dom_sf"/>
</dbReference>
<dbReference type="InterPro" id="IPR051852">
    <property type="entry name" value="Alpha-type_PK"/>
</dbReference>
<evidence type="ECO:0000256" key="5">
    <source>
        <dbReference type="ARBA" id="ARBA00022840"/>
    </source>
</evidence>
<dbReference type="SUPFAM" id="SSF56112">
    <property type="entry name" value="Protein kinase-like (PK-like)"/>
    <property type="match status" value="1"/>
</dbReference>
<feature type="domain" description="Alpha-type protein kinase" evidence="6">
    <location>
        <begin position="1"/>
        <end position="213"/>
    </location>
</feature>
<name>A0A8J2RQ92_9CRUS</name>
<dbReference type="GO" id="GO:0004674">
    <property type="term" value="F:protein serine/threonine kinase activity"/>
    <property type="evidence" value="ECO:0007669"/>
    <property type="project" value="UniProtKB-KW"/>
</dbReference>
<keyword evidence="2" id="KW-0808">Transferase</keyword>
<dbReference type="Gene3D" id="3.20.200.10">
    <property type="entry name" value="MHCK/EF2 kinase"/>
    <property type="match status" value="1"/>
</dbReference>
<reference evidence="7" key="1">
    <citation type="submission" date="2021-11" db="EMBL/GenBank/DDBJ databases">
        <authorList>
            <person name="Schell T."/>
        </authorList>
    </citation>
    <scope>NUCLEOTIDE SEQUENCE</scope>
    <source>
        <strain evidence="7">M5</strain>
    </source>
</reference>
<keyword evidence="1" id="KW-0723">Serine/threonine-protein kinase</keyword>
<dbReference type="OrthoDB" id="301415at2759"/>
<evidence type="ECO:0000256" key="3">
    <source>
        <dbReference type="ARBA" id="ARBA00022741"/>
    </source>
</evidence>
<keyword evidence="3" id="KW-0547">Nucleotide-binding</keyword>
<evidence type="ECO:0000313" key="7">
    <source>
        <dbReference type="EMBL" id="CAH0104427.1"/>
    </source>
</evidence>
<evidence type="ECO:0000256" key="4">
    <source>
        <dbReference type="ARBA" id="ARBA00022777"/>
    </source>
</evidence>
<dbReference type="PROSITE" id="PS51158">
    <property type="entry name" value="ALPHA_KINASE"/>
    <property type="match status" value="1"/>
</dbReference>
<protein>
    <recommendedName>
        <fullName evidence="6">Alpha-type protein kinase domain-containing protein</fullName>
    </recommendedName>
</protein>
<dbReference type="GO" id="GO:0005524">
    <property type="term" value="F:ATP binding"/>
    <property type="evidence" value="ECO:0007669"/>
    <property type="project" value="UniProtKB-KW"/>
</dbReference>
<sequence length="249" mass="28236">MATFARENNASKAEAYMDSVYAKGAFKNVYKGKYTEGERTGKECVCKIFISGSVFEESYFQVELKVVAKALEVVNSFNNDKIIDKKIWLNKPTIWTFTPCSGRKGEKTLVEPMISNFEKFNSNTGWTPRESSSWIDVMQALSHYSYHSTNRRLLFCDLQGGVYKDGFIITDPVIMSATQEYGPTDLGAAGISTFFARHKCNKYCHSKWMIPHDKRVYFDVQKGSAMVLPTRQSRTPLTCQLAGLSIQEE</sequence>
<dbReference type="InterPro" id="IPR004166">
    <property type="entry name" value="a-kinase_dom"/>
</dbReference>
<dbReference type="SMART" id="SM00811">
    <property type="entry name" value="Alpha_kinase"/>
    <property type="match status" value="1"/>
</dbReference>
<evidence type="ECO:0000256" key="2">
    <source>
        <dbReference type="ARBA" id="ARBA00022679"/>
    </source>
</evidence>